<keyword evidence="3" id="KW-1185">Reference proteome</keyword>
<organism evidence="3 4">
    <name type="scientific">Biomphalaria glabrata</name>
    <name type="common">Bloodfluke planorb</name>
    <name type="synonym">Freshwater snail</name>
    <dbReference type="NCBI Taxonomy" id="6526"/>
    <lineage>
        <taxon>Eukaryota</taxon>
        <taxon>Metazoa</taxon>
        <taxon>Spiralia</taxon>
        <taxon>Lophotrochozoa</taxon>
        <taxon>Mollusca</taxon>
        <taxon>Gastropoda</taxon>
        <taxon>Heterobranchia</taxon>
        <taxon>Euthyneura</taxon>
        <taxon>Panpulmonata</taxon>
        <taxon>Hygrophila</taxon>
        <taxon>Lymnaeoidea</taxon>
        <taxon>Planorbidae</taxon>
        <taxon>Biomphalaria</taxon>
    </lineage>
</organism>
<dbReference type="GeneID" id="106068478"/>
<dbReference type="Proteomes" id="UP001165740">
    <property type="component" value="Chromosome 1"/>
</dbReference>
<dbReference type="InterPro" id="IPR039902">
    <property type="entry name" value="CCDC148/CCDC112"/>
</dbReference>
<gene>
    <name evidence="4" type="primary">LOC106068478</name>
</gene>
<feature type="compositionally biased region" description="Basic and acidic residues" evidence="2">
    <location>
        <begin position="414"/>
        <end position="450"/>
    </location>
</feature>
<dbReference type="OMA" id="KLKKYWA"/>
<dbReference type="OrthoDB" id="448087at2759"/>
<dbReference type="PANTHER" id="PTHR21549:SF1">
    <property type="entry name" value="COILED-COIL DOMAIN-CONTAINING PROTEIN 148"/>
    <property type="match status" value="1"/>
</dbReference>
<evidence type="ECO:0000256" key="2">
    <source>
        <dbReference type="SAM" id="MobiDB-lite"/>
    </source>
</evidence>
<name>A0A9W3BJQ8_BIOGL</name>
<sequence>MEKSQWQSSTSLKSVASDGLVHRMLDGLGSNKYHAVDYNSMRAAISQKRFASIKASMKLNEIEKSSQQHKENSILKQHQLVWQKEFIRLQHLRKKAEITVESHMRTNLSSDMCGPLYKEIDYFDGSLEADFEGFKKNTVEPVWMMRDDLKYWLSEHREELKYGNPDIIEKHREITKTIDSVKGQQQSIQEKLQYEEECLEAELQSDLLLELCPPALQKHVAVHPGIPQEAMELECPDPNLKSDVLQEFLIIDERYQTMIEELKRKHSFAMSSDDGWEEDEHFKFVAVVDQYPREMMNRRKLLLDRLKKHLPTKSFAELSRHEDWWTDCKYFHERLKVAYFEWARDRRELLHKAQMTFAEVAVAQELEEVRNEYHHRQKQFCQILYEKVKEWRERKMEMMHLEAQLNEERQRQALEQRLQEEESEKRRRNKEKENIQRYHFEQEKQRRDTEAAAEQRLQELKELMEKQAVYDRERIKYREEQISEKLEERKQKEIEKVKEEEEMQARLEALRSKVRVIAESDPLRALQGTKAWEAHLKQEEFHESAMLEPLFKVNSYTSKQITSDHRIRLEQKLREAGLHNTEYARSMIRKATPPLKPRKDLFHTFKFQDDP</sequence>
<evidence type="ECO:0000313" key="4">
    <source>
        <dbReference type="RefSeq" id="XP_055899656.1"/>
    </source>
</evidence>
<proteinExistence type="predicted"/>
<evidence type="ECO:0000313" key="3">
    <source>
        <dbReference type="Proteomes" id="UP001165740"/>
    </source>
</evidence>
<dbReference type="AlphaFoldDB" id="A0A9W3BJQ8"/>
<protein>
    <submittedName>
        <fullName evidence="4">Coiled-coil domain-containing protein 148-like</fullName>
    </submittedName>
</protein>
<reference evidence="4" key="1">
    <citation type="submission" date="2025-08" db="UniProtKB">
        <authorList>
            <consortium name="RefSeq"/>
        </authorList>
    </citation>
    <scope>IDENTIFICATION</scope>
</reference>
<dbReference type="PANTHER" id="PTHR21549">
    <property type="entry name" value="MUTATED IN BLADDER CANCER 1"/>
    <property type="match status" value="1"/>
</dbReference>
<dbReference type="RefSeq" id="XP_055899656.1">
    <property type="nucleotide sequence ID" value="XM_056043681.1"/>
</dbReference>
<keyword evidence="1" id="KW-0175">Coiled coil</keyword>
<feature type="region of interest" description="Disordered" evidence="2">
    <location>
        <begin position="414"/>
        <end position="453"/>
    </location>
</feature>
<evidence type="ECO:0000256" key="1">
    <source>
        <dbReference type="ARBA" id="ARBA00023054"/>
    </source>
</evidence>
<accession>A0A9W3BJQ8</accession>